<feature type="compositionally biased region" description="Polar residues" evidence="1">
    <location>
        <begin position="490"/>
        <end position="522"/>
    </location>
</feature>
<feature type="compositionally biased region" description="Polar residues" evidence="1">
    <location>
        <begin position="254"/>
        <end position="268"/>
    </location>
</feature>
<feature type="compositionally biased region" description="Polar residues" evidence="1">
    <location>
        <begin position="236"/>
        <end position="245"/>
    </location>
</feature>
<dbReference type="OrthoDB" id="313559at2759"/>
<name>A0A078A1Z5_STYLE</name>
<gene>
    <name evidence="2" type="primary">Contig2872.g3077</name>
    <name evidence="2" type="ORF">STYLEM_5158</name>
</gene>
<sequence>MKTTSILSRRLSHILPSKPEYILLPQLHHQDPKQSKLNESPDRLLFSSKDKKLPQNFAERVLELEMELESDCSSIDSINNLLYLYSQAVEYYNGMNNDRYQLYADRIQNFLLRPEVLKVMQTASTDPEGYKKEQEEKKLKKQQEIQQANQNQARKIQQAEIERKKKERVLKLNQNMEDIQMSSSDGGGSPEVKLQQIMEDQEIKMEKVQQEIKKELNQQTENFQKRLAERRKKLQQQRSINNSRTQDQEETKNDTQQSNPTSSMNNTRIGHRPSTMKGGNKQKFNIPSFDEDLMNNDISMIKGSTNFENTQYIEEPSFQTDFQLVKKLQEMEIEKNLSSNVHGGNHQFDTIFGNLDQFDQDNGSGSDDDDDHSMLQEQQEEYQESMQQIWKNCEEIMEKLQREKQEKIERIIEEVTQEKFEKIAEVKANYDLMIKRLETSKQKEKSEAKKKEKEHEIKTIQEQMEVIKKQKIQEVNKDYEDQKKSLMGNKDSQIQQESKKLTQNSQNRVLNSSKISKQSGTVTCTPKNGKTLEKFSPLKPFRMLNDSSSKPIKLLDLPIPLKSQKSSPKSNLLIMNDIENKILSEKEAENDLERIDVVNPLINKSHQKNKSQDKVIQQQLPVEQKDQPSQQSKTYKQPFVKDKSSNLQIATAHRQRIQLQLDIDDD</sequence>
<dbReference type="InParanoid" id="A0A078A1Z5"/>
<feature type="region of interest" description="Disordered" evidence="1">
    <location>
        <begin position="484"/>
        <end position="522"/>
    </location>
</feature>
<evidence type="ECO:0000313" key="2">
    <source>
        <dbReference type="EMBL" id="CDW76160.1"/>
    </source>
</evidence>
<evidence type="ECO:0000256" key="1">
    <source>
        <dbReference type="SAM" id="MobiDB-lite"/>
    </source>
</evidence>
<feature type="region of interest" description="Disordered" evidence="1">
    <location>
        <begin position="229"/>
        <end position="288"/>
    </location>
</feature>
<reference evidence="2 3" key="1">
    <citation type="submission" date="2014-06" db="EMBL/GenBank/DDBJ databases">
        <authorList>
            <person name="Swart Estienne"/>
        </authorList>
    </citation>
    <scope>NUCLEOTIDE SEQUENCE [LARGE SCALE GENOMIC DNA]</scope>
    <source>
        <strain evidence="2 3">130c</strain>
    </source>
</reference>
<dbReference type="OMA" id="IPNCASK"/>
<protein>
    <submittedName>
        <fullName evidence="2">Uncharacterized protein</fullName>
    </submittedName>
</protein>
<evidence type="ECO:0000313" key="3">
    <source>
        <dbReference type="Proteomes" id="UP000039865"/>
    </source>
</evidence>
<keyword evidence="3" id="KW-1185">Reference proteome</keyword>
<feature type="region of interest" description="Disordered" evidence="1">
    <location>
        <begin position="621"/>
        <end position="646"/>
    </location>
</feature>
<feature type="region of interest" description="Disordered" evidence="1">
    <location>
        <begin position="125"/>
        <end position="157"/>
    </location>
</feature>
<dbReference type="EMBL" id="CCKQ01005012">
    <property type="protein sequence ID" value="CDW76160.1"/>
    <property type="molecule type" value="Genomic_DNA"/>
</dbReference>
<proteinExistence type="predicted"/>
<feature type="region of interest" description="Disordered" evidence="1">
    <location>
        <begin position="354"/>
        <end position="386"/>
    </location>
</feature>
<accession>A0A078A1Z5</accession>
<feature type="compositionally biased region" description="Polar residues" evidence="1">
    <location>
        <begin position="621"/>
        <end position="635"/>
    </location>
</feature>
<organism evidence="2 3">
    <name type="scientific">Stylonychia lemnae</name>
    <name type="common">Ciliate</name>
    <dbReference type="NCBI Taxonomy" id="5949"/>
    <lineage>
        <taxon>Eukaryota</taxon>
        <taxon>Sar</taxon>
        <taxon>Alveolata</taxon>
        <taxon>Ciliophora</taxon>
        <taxon>Intramacronucleata</taxon>
        <taxon>Spirotrichea</taxon>
        <taxon>Stichotrichia</taxon>
        <taxon>Sporadotrichida</taxon>
        <taxon>Oxytrichidae</taxon>
        <taxon>Stylonychinae</taxon>
        <taxon>Stylonychia</taxon>
    </lineage>
</organism>
<feature type="compositionally biased region" description="Low complexity" evidence="1">
    <location>
        <begin position="356"/>
        <end position="365"/>
    </location>
</feature>
<feature type="compositionally biased region" description="Low complexity" evidence="1">
    <location>
        <begin position="144"/>
        <end position="153"/>
    </location>
</feature>
<dbReference type="Proteomes" id="UP000039865">
    <property type="component" value="Unassembled WGS sequence"/>
</dbReference>
<feature type="compositionally biased region" description="Basic and acidic residues" evidence="1">
    <location>
        <begin position="128"/>
        <end position="143"/>
    </location>
</feature>
<dbReference type="AlphaFoldDB" id="A0A078A1Z5"/>